<proteinExistence type="predicted"/>
<evidence type="ECO:0000256" key="1">
    <source>
        <dbReference type="SAM" id="MobiDB-lite"/>
    </source>
</evidence>
<dbReference type="AlphaFoldDB" id="B2B0H1"/>
<dbReference type="KEGG" id="pan:PODANSg6396"/>
<dbReference type="RefSeq" id="XP_001909361.1">
    <property type="nucleotide sequence ID" value="XM_001909326.1"/>
</dbReference>
<dbReference type="EMBL" id="CU638743">
    <property type="protein sequence ID" value="CAP70493.1"/>
    <property type="molecule type" value="Genomic_DNA"/>
</dbReference>
<dbReference type="OrthoDB" id="4735138at2759"/>
<dbReference type="GeneID" id="6193895"/>
<reference evidence="2" key="2">
    <citation type="submission" date="2008-07" db="EMBL/GenBank/DDBJ databases">
        <authorList>
            <person name="Genoscope - CEA"/>
        </authorList>
    </citation>
    <scope>NUCLEOTIDE SEQUENCE</scope>
    <source>
        <strain evidence="2">S mat+</strain>
    </source>
</reference>
<evidence type="ECO:0000313" key="2">
    <source>
        <dbReference type="EMBL" id="CAP70493.1"/>
    </source>
</evidence>
<sequence length="358" mass="39348">TSLLSSIFITLIRSPQLSTPLSSKCRRYLVIISQNTIKESSKMSSPTSGNSPVRSGMETPPTPHPISDEVLRAVYASDMEMYPAGLSYDRLCSWVAACPEMSICWSSPKTGILGVVIVLPMLREYWEDLLVGKLKEPTVDAHTMFPHDNKREQKPQAEHVEVAGARQIGNGKAPNGRISAVQENEEQQEVGLHVYHIERLAVEPPTSKQRRFSEIAMEEVTRRAAEKKGWKVVGLSALVATDGGKRTFQRMGFKNTGYRELFVTKVIRRPSYAAIGIGNSPSIPEDAVDEPEELDMLYIYPEDGAGGKSVSEIIGYGRTVVAMSEMTVKRVSQEEGELPSLLMSSNGNGCALELSSSI</sequence>
<feature type="non-terminal residue" evidence="2">
    <location>
        <position position="1"/>
    </location>
</feature>
<feature type="region of interest" description="Disordered" evidence="1">
    <location>
        <begin position="40"/>
        <end position="64"/>
    </location>
</feature>
<organism evidence="2">
    <name type="scientific">Podospora anserina (strain S / ATCC MYA-4624 / DSM 980 / FGSC 10383)</name>
    <name type="common">Pleurage anserina</name>
    <dbReference type="NCBI Taxonomy" id="515849"/>
    <lineage>
        <taxon>Eukaryota</taxon>
        <taxon>Fungi</taxon>
        <taxon>Dikarya</taxon>
        <taxon>Ascomycota</taxon>
        <taxon>Pezizomycotina</taxon>
        <taxon>Sordariomycetes</taxon>
        <taxon>Sordariomycetidae</taxon>
        <taxon>Sordariales</taxon>
        <taxon>Podosporaceae</taxon>
        <taxon>Podospora</taxon>
        <taxon>Podospora anserina</taxon>
    </lineage>
</organism>
<name>B2B0H1_PODAN</name>
<gene>
    <name evidence="2" type="ORF">PODANS_3_5640</name>
</gene>
<dbReference type="HOGENOM" id="CLU_066375_0_0_1"/>
<reference evidence="2" key="1">
    <citation type="journal article" date="2008" name="Genome Biol.">
        <title>The genome sequence of the model ascomycete fungus Podospora anserina.</title>
        <authorList>
            <person name="Espagne E."/>
            <person name="Lespinet O."/>
            <person name="Malagnac F."/>
            <person name="Da Silva C."/>
            <person name="Jaillon O."/>
            <person name="Porcel B.M."/>
            <person name="Couloux A."/>
            <person name="Aury J.-M."/>
            <person name="Segurens B."/>
            <person name="Poulain J."/>
            <person name="Anthouard V."/>
            <person name="Grossetete S."/>
            <person name="Khalili H."/>
            <person name="Coppin E."/>
            <person name="Dequard-Chablat M."/>
            <person name="Picard M."/>
            <person name="Contamine V."/>
            <person name="Arnaise S."/>
            <person name="Bourdais A."/>
            <person name="Berteaux-Lecellier V."/>
            <person name="Gautheret D."/>
            <person name="de Vries R.P."/>
            <person name="Battaglia E."/>
            <person name="Coutinho P.M."/>
            <person name="Danchin E.G.J."/>
            <person name="Henrissat B."/>
            <person name="El Khoury R."/>
            <person name="Sainsard-Chanet A."/>
            <person name="Boivin A."/>
            <person name="Pinan-Lucarre B."/>
            <person name="Sellem C.H."/>
            <person name="Debuchy R."/>
            <person name="Wincker P."/>
            <person name="Weissenbach J."/>
            <person name="Silar P."/>
        </authorList>
    </citation>
    <scope>NUCLEOTIDE SEQUENCE [LARGE SCALE GENOMIC DNA]</scope>
    <source>
        <strain evidence="2">S mat+</strain>
    </source>
</reference>
<accession>B2B0H1</accession>
<protein>
    <submittedName>
        <fullName evidence="2">Podospora anserina S mat+ genomic DNA chromosome 3, supercontig 2</fullName>
    </submittedName>
</protein>
<feature type="compositionally biased region" description="Polar residues" evidence="1">
    <location>
        <begin position="40"/>
        <end position="53"/>
    </location>
</feature>
<dbReference type="VEuPathDB" id="FungiDB:PODANS_3_5640"/>